<dbReference type="RefSeq" id="WP_344789929.1">
    <property type="nucleotide sequence ID" value="NZ_BAABBV010000001.1"/>
</dbReference>
<name>A0ABP7ZEP6_9MICO</name>
<dbReference type="InterPro" id="IPR050166">
    <property type="entry name" value="ABC_transporter_ATP-bind"/>
</dbReference>
<dbReference type="SMART" id="SM00382">
    <property type="entry name" value="AAA"/>
    <property type="match status" value="1"/>
</dbReference>
<sequence>MTAVLDTVTRSTPAGSAGATGVLEVRGISKSFPSRTDGKAAPTFVPALLPTDLVAKPGEFVTIVGPSGCGKSTLFSIVAGLEHPTDGGVFIDGVDHTAEAGLVGYMLQKDMLLPWRTVLNNVILGLEIQGVPREASVAAARPLLQRYGLGQYEDAKPAHLSGGMRQRAALLRTLLFNRQIMLLDEPFGALDAQTRLQMQLWLLDVQATFKKTIVFVTHDIDEAVFLSDRIYVMKGRPGAVAEVIDVDLPRPRAASVSGTPRFVELREHVRQLLMNNEEV</sequence>
<dbReference type="EMBL" id="BAABBV010000001">
    <property type="protein sequence ID" value="GAA4154675.1"/>
    <property type="molecule type" value="Genomic_DNA"/>
</dbReference>
<reference evidence="5" key="1">
    <citation type="journal article" date="2014" name="Int. J. Syst. Evol. Microbiol.">
        <title>Complete genome of a new Firmicutes species belonging to the dominant human colonic microbiota ('Ruminococcus bicirculans') reveals two chromosomes and a selective capacity to utilize plant glucans.</title>
        <authorList>
            <consortium name="NISC Comparative Sequencing Program"/>
            <person name="Wegmann U."/>
            <person name="Louis P."/>
            <person name="Goesmann A."/>
            <person name="Henrissat B."/>
            <person name="Duncan S.H."/>
            <person name="Flint H.J."/>
        </authorList>
    </citation>
    <scope>NUCLEOTIDE SEQUENCE</scope>
    <source>
        <strain evidence="5">JCM 17590</strain>
    </source>
</reference>
<dbReference type="Pfam" id="PF00005">
    <property type="entry name" value="ABC_tran"/>
    <property type="match status" value="1"/>
</dbReference>
<dbReference type="PANTHER" id="PTHR42788:SF2">
    <property type="entry name" value="ABC TRANSPORTER ATP-BINDING PROTEIN"/>
    <property type="match status" value="1"/>
</dbReference>
<dbReference type="Gene3D" id="3.40.50.300">
    <property type="entry name" value="P-loop containing nucleotide triphosphate hydrolases"/>
    <property type="match status" value="1"/>
</dbReference>
<evidence type="ECO:0000313" key="6">
    <source>
        <dbReference type="Proteomes" id="UP001415169"/>
    </source>
</evidence>
<dbReference type="InterPro" id="IPR003593">
    <property type="entry name" value="AAA+_ATPase"/>
</dbReference>
<dbReference type="Proteomes" id="UP001415169">
    <property type="component" value="Unassembled WGS sequence"/>
</dbReference>
<dbReference type="InterPro" id="IPR027417">
    <property type="entry name" value="P-loop_NTPase"/>
</dbReference>
<evidence type="ECO:0000256" key="1">
    <source>
        <dbReference type="ARBA" id="ARBA00022448"/>
    </source>
</evidence>
<evidence type="ECO:0000256" key="2">
    <source>
        <dbReference type="ARBA" id="ARBA00022741"/>
    </source>
</evidence>
<keyword evidence="3 5" id="KW-0067">ATP-binding</keyword>
<dbReference type="PROSITE" id="PS00211">
    <property type="entry name" value="ABC_TRANSPORTER_1"/>
    <property type="match status" value="1"/>
</dbReference>
<accession>A0ABP7ZEP6</accession>
<reference evidence="5" key="2">
    <citation type="submission" date="2023-12" db="EMBL/GenBank/DDBJ databases">
        <authorList>
            <person name="Sun Q."/>
            <person name="Inoue M."/>
        </authorList>
    </citation>
    <scope>NUCLEOTIDE SEQUENCE</scope>
    <source>
        <strain evidence="5">JCM 17590</strain>
    </source>
</reference>
<dbReference type="InterPro" id="IPR017871">
    <property type="entry name" value="ABC_transporter-like_CS"/>
</dbReference>
<keyword evidence="2" id="KW-0547">Nucleotide-binding</keyword>
<evidence type="ECO:0000259" key="4">
    <source>
        <dbReference type="PROSITE" id="PS50893"/>
    </source>
</evidence>
<proteinExistence type="predicted"/>
<dbReference type="CDD" id="cd03293">
    <property type="entry name" value="ABC_NrtD_SsuB_transporters"/>
    <property type="match status" value="1"/>
</dbReference>
<dbReference type="GO" id="GO:0005524">
    <property type="term" value="F:ATP binding"/>
    <property type="evidence" value="ECO:0007669"/>
    <property type="project" value="UniProtKB-KW"/>
</dbReference>
<keyword evidence="1" id="KW-0813">Transport</keyword>
<dbReference type="PROSITE" id="PS50893">
    <property type="entry name" value="ABC_TRANSPORTER_2"/>
    <property type="match status" value="1"/>
</dbReference>
<protein>
    <submittedName>
        <fullName evidence="5">ABC transporter ATP-binding protein</fullName>
    </submittedName>
</protein>
<organism evidence="5 6">
    <name type="scientific">Gryllotalpicola daejeonensis</name>
    <dbReference type="NCBI Taxonomy" id="993087"/>
    <lineage>
        <taxon>Bacteria</taxon>
        <taxon>Bacillati</taxon>
        <taxon>Actinomycetota</taxon>
        <taxon>Actinomycetes</taxon>
        <taxon>Micrococcales</taxon>
        <taxon>Microbacteriaceae</taxon>
        <taxon>Gryllotalpicola</taxon>
    </lineage>
</organism>
<comment type="caution">
    <text evidence="5">The sequence shown here is derived from an EMBL/GenBank/DDBJ whole genome shotgun (WGS) entry which is preliminary data.</text>
</comment>
<gene>
    <name evidence="5" type="ORF">GCM10022286_02560</name>
</gene>
<evidence type="ECO:0000256" key="3">
    <source>
        <dbReference type="ARBA" id="ARBA00022840"/>
    </source>
</evidence>
<dbReference type="PANTHER" id="PTHR42788">
    <property type="entry name" value="TAURINE IMPORT ATP-BINDING PROTEIN-RELATED"/>
    <property type="match status" value="1"/>
</dbReference>
<evidence type="ECO:0000313" key="5">
    <source>
        <dbReference type="EMBL" id="GAA4154675.1"/>
    </source>
</evidence>
<dbReference type="SUPFAM" id="SSF52540">
    <property type="entry name" value="P-loop containing nucleoside triphosphate hydrolases"/>
    <property type="match status" value="1"/>
</dbReference>
<dbReference type="InterPro" id="IPR003439">
    <property type="entry name" value="ABC_transporter-like_ATP-bd"/>
</dbReference>
<feature type="domain" description="ABC transporter" evidence="4">
    <location>
        <begin position="23"/>
        <end position="260"/>
    </location>
</feature>
<keyword evidence="6" id="KW-1185">Reference proteome</keyword>